<keyword evidence="1" id="KW-1133">Transmembrane helix</keyword>
<reference evidence="2" key="1">
    <citation type="submission" date="2014-09" db="EMBL/GenBank/DDBJ databases">
        <authorList>
            <person name="Magalhaes I.L.F."/>
            <person name="Oliveira U."/>
            <person name="Santos F.R."/>
            <person name="Vidigal T.H.D.A."/>
            <person name="Brescovit A.D."/>
            <person name="Santos A.J."/>
        </authorList>
    </citation>
    <scope>NUCLEOTIDE SEQUENCE</scope>
    <source>
        <tissue evidence="2">Shoot tissue taken approximately 20 cm above the soil surface</tissue>
    </source>
</reference>
<proteinExistence type="predicted"/>
<feature type="transmembrane region" description="Helical" evidence="1">
    <location>
        <begin position="20"/>
        <end position="41"/>
    </location>
</feature>
<sequence length="43" mass="4409">MYATSFSSSSGDHSPFRSFTAASLPPLLAAAAHSGFLIALIPL</sequence>
<name>A0A0A9FQ12_ARUDO</name>
<dbReference type="AlphaFoldDB" id="A0A0A9FQ12"/>
<keyword evidence="1" id="KW-0472">Membrane</keyword>
<protein>
    <submittedName>
        <fullName evidence="2">Uncharacterized protein</fullName>
    </submittedName>
</protein>
<accession>A0A0A9FQ12</accession>
<organism evidence="2">
    <name type="scientific">Arundo donax</name>
    <name type="common">Giant reed</name>
    <name type="synonym">Donax arundinaceus</name>
    <dbReference type="NCBI Taxonomy" id="35708"/>
    <lineage>
        <taxon>Eukaryota</taxon>
        <taxon>Viridiplantae</taxon>
        <taxon>Streptophyta</taxon>
        <taxon>Embryophyta</taxon>
        <taxon>Tracheophyta</taxon>
        <taxon>Spermatophyta</taxon>
        <taxon>Magnoliopsida</taxon>
        <taxon>Liliopsida</taxon>
        <taxon>Poales</taxon>
        <taxon>Poaceae</taxon>
        <taxon>PACMAD clade</taxon>
        <taxon>Arundinoideae</taxon>
        <taxon>Arundineae</taxon>
        <taxon>Arundo</taxon>
    </lineage>
</organism>
<keyword evidence="1" id="KW-0812">Transmembrane</keyword>
<evidence type="ECO:0000256" key="1">
    <source>
        <dbReference type="SAM" id="Phobius"/>
    </source>
</evidence>
<reference evidence="2" key="2">
    <citation type="journal article" date="2015" name="Data Brief">
        <title>Shoot transcriptome of the giant reed, Arundo donax.</title>
        <authorList>
            <person name="Barrero R.A."/>
            <person name="Guerrero F.D."/>
            <person name="Moolhuijzen P."/>
            <person name="Goolsby J.A."/>
            <person name="Tidwell J."/>
            <person name="Bellgard S.E."/>
            <person name="Bellgard M.I."/>
        </authorList>
    </citation>
    <scope>NUCLEOTIDE SEQUENCE</scope>
    <source>
        <tissue evidence="2">Shoot tissue taken approximately 20 cm above the soil surface</tissue>
    </source>
</reference>
<evidence type="ECO:0000313" key="2">
    <source>
        <dbReference type="EMBL" id="JAE14905.1"/>
    </source>
</evidence>
<dbReference type="EMBL" id="GBRH01182991">
    <property type="protein sequence ID" value="JAE14905.1"/>
    <property type="molecule type" value="Transcribed_RNA"/>
</dbReference>